<dbReference type="InterPro" id="IPR052895">
    <property type="entry name" value="HetReg/Transcr_Mod"/>
</dbReference>
<dbReference type="EMBL" id="JAWHQM010000005">
    <property type="protein sequence ID" value="KAK5627368.1"/>
    <property type="molecule type" value="Genomic_DNA"/>
</dbReference>
<dbReference type="Proteomes" id="UP001305414">
    <property type="component" value="Unassembled WGS sequence"/>
</dbReference>
<feature type="domain" description="Heterokaryon incompatibility" evidence="1">
    <location>
        <begin position="53"/>
        <end position="147"/>
    </location>
</feature>
<dbReference type="PANTHER" id="PTHR24148:SF64">
    <property type="entry name" value="HETEROKARYON INCOMPATIBILITY DOMAIN-CONTAINING PROTEIN"/>
    <property type="match status" value="1"/>
</dbReference>
<reference evidence="2 3" key="1">
    <citation type="submission" date="2023-10" db="EMBL/GenBank/DDBJ databases">
        <title>Draft genome sequence of Xylaria bambusicola isolate GMP-LS, the root and basal stem rot pathogen of sugarcane in Indonesia.</title>
        <authorList>
            <person name="Selvaraj P."/>
            <person name="Muralishankar V."/>
            <person name="Muruganantham S."/>
            <person name="Sp S."/>
            <person name="Haryani S."/>
            <person name="Lau K.J.X."/>
            <person name="Naqvi N.I."/>
        </authorList>
    </citation>
    <scope>NUCLEOTIDE SEQUENCE [LARGE SCALE GENOMIC DNA]</scope>
    <source>
        <strain evidence="2">GMP-LS</strain>
    </source>
</reference>
<gene>
    <name evidence="2" type="ORF">RRF57_003083</name>
</gene>
<protein>
    <recommendedName>
        <fullName evidence="1">Heterokaryon incompatibility domain-containing protein</fullName>
    </recommendedName>
</protein>
<dbReference type="InterPro" id="IPR010730">
    <property type="entry name" value="HET"/>
</dbReference>
<keyword evidence="3" id="KW-1185">Reference proteome</keyword>
<evidence type="ECO:0000313" key="3">
    <source>
        <dbReference type="Proteomes" id="UP001305414"/>
    </source>
</evidence>
<sequence>MAGPFIRLLVVELNPASGQPVCNFSMVCLDGKSVPEYTAVSYTWDHPATHDRKERGALWIDALCIDQGNTAERAAQVAMMGRVFSSARRVMVWLGPSTPETHEAFRFPAGWDSVSDIDIDDVRTGIESVLSAILARPWFRRIWVVQEAALNRSVQVVCGGDSTDVGALQSCVLAVWKFVVDWDPFDVKPVVLGLLFAICDEFLEYGSVRIERLLQQAYCCDCTDKQDAVFAFLGLVDKKLALPAPDYTVSIGDEPEYAAVVDCVYYDTAVALLCHGRSLDSLALAGVALNHRNGVPSWVPDLRHICFEDPFTTVDKTHWDAGSPIASNAELVAPGKLNVHCSVFDTVDTLCAEFKGASVPAYREAMRDALVLASKLLKRPKSISLPSPPVP</sequence>
<dbReference type="PANTHER" id="PTHR24148">
    <property type="entry name" value="ANKYRIN REPEAT DOMAIN-CONTAINING PROTEIN 39 HOMOLOG-RELATED"/>
    <property type="match status" value="1"/>
</dbReference>
<organism evidence="2 3">
    <name type="scientific">Xylaria bambusicola</name>
    <dbReference type="NCBI Taxonomy" id="326684"/>
    <lineage>
        <taxon>Eukaryota</taxon>
        <taxon>Fungi</taxon>
        <taxon>Dikarya</taxon>
        <taxon>Ascomycota</taxon>
        <taxon>Pezizomycotina</taxon>
        <taxon>Sordariomycetes</taxon>
        <taxon>Xylariomycetidae</taxon>
        <taxon>Xylariales</taxon>
        <taxon>Xylariaceae</taxon>
        <taxon>Xylaria</taxon>
    </lineage>
</organism>
<proteinExistence type="predicted"/>
<dbReference type="Pfam" id="PF06985">
    <property type="entry name" value="HET"/>
    <property type="match status" value="1"/>
</dbReference>
<dbReference type="AlphaFoldDB" id="A0AAN7Z503"/>
<name>A0AAN7Z503_9PEZI</name>
<accession>A0AAN7Z503</accession>
<comment type="caution">
    <text evidence="2">The sequence shown here is derived from an EMBL/GenBank/DDBJ whole genome shotgun (WGS) entry which is preliminary data.</text>
</comment>
<evidence type="ECO:0000259" key="1">
    <source>
        <dbReference type="Pfam" id="PF06985"/>
    </source>
</evidence>
<evidence type="ECO:0000313" key="2">
    <source>
        <dbReference type="EMBL" id="KAK5627368.1"/>
    </source>
</evidence>